<dbReference type="AlphaFoldDB" id="Q9FWJ5"/>
<organism evidence="2">
    <name type="scientific">Arabidopsis thaliana</name>
    <name type="common">Mouse-ear cress</name>
    <dbReference type="NCBI Taxonomy" id="3702"/>
    <lineage>
        <taxon>Eukaryota</taxon>
        <taxon>Viridiplantae</taxon>
        <taxon>Streptophyta</taxon>
        <taxon>Embryophyta</taxon>
        <taxon>Tracheophyta</taxon>
        <taxon>Spermatophyta</taxon>
        <taxon>Magnoliopsida</taxon>
        <taxon>eudicotyledons</taxon>
        <taxon>Gunneridae</taxon>
        <taxon>Pentapetalae</taxon>
        <taxon>rosids</taxon>
        <taxon>malvids</taxon>
        <taxon>Brassicales</taxon>
        <taxon>Brassicaceae</taxon>
        <taxon>Camelineae</taxon>
        <taxon>Arabidopsis</taxon>
    </lineage>
</organism>
<reference evidence="2" key="3">
    <citation type="submission" date="2000-09" db="EMBL/GenBank/DDBJ databases">
        <authorList>
            <person name="Town C.D."/>
            <person name="Kaul S."/>
        </authorList>
    </citation>
    <scope>NUCLEOTIDE SEQUENCE</scope>
</reference>
<dbReference type="InterPro" id="IPR019814">
    <property type="entry name" value="Translation_initiation_fac_3_N"/>
</dbReference>
<dbReference type="InterPro" id="IPR036787">
    <property type="entry name" value="T_IF-3_N_sf"/>
</dbReference>
<evidence type="ECO:0000259" key="1">
    <source>
        <dbReference type="Pfam" id="PF05198"/>
    </source>
</evidence>
<proteinExistence type="predicted"/>
<evidence type="ECO:0000313" key="2">
    <source>
        <dbReference type="EMBL" id="AAG12667.1"/>
    </source>
</evidence>
<feature type="domain" description="Translation initiation factor 3 N-terminal" evidence="1">
    <location>
        <begin position="53"/>
        <end position="88"/>
    </location>
</feature>
<dbReference type="SUPFAM" id="SSF54364">
    <property type="entry name" value="Translation initiation factor IF3, N-terminal domain"/>
    <property type="match status" value="1"/>
</dbReference>
<name>Q9FWJ5_ARATH</name>
<accession>Q9FWJ5</accession>
<dbReference type="SUPFAM" id="SSF53335">
    <property type="entry name" value="S-adenosyl-L-methionine-dependent methyltransferases"/>
    <property type="match status" value="1"/>
</dbReference>
<dbReference type="InterPro" id="IPR029063">
    <property type="entry name" value="SAM-dependent_MTases_sf"/>
</dbReference>
<gene>
    <name evidence="2" type="primary">F21N10.3</name>
</gene>
<reference evidence="2" key="2">
    <citation type="submission" date="2000-03" db="EMBL/GenBank/DDBJ databases">
        <title>Arabidopsis thaliana chromosome 1 BAC F21N10 genomic sequence.</title>
        <authorList>
            <person name="Lin X."/>
            <person name="Kaul S."/>
            <person name="Town C.D."/>
            <person name="Benito M."/>
            <person name="Creasy T.H."/>
            <person name="Haas B.J."/>
            <person name="Wu D."/>
            <person name="Maiti R."/>
            <person name="Ronning C.M."/>
            <person name="Koo H."/>
            <person name="Fujii C.Y."/>
            <person name="Utterback T.R."/>
            <person name="Barnstead M.E."/>
            <person name="Bowman C.L."/>
            <person name="White O."/>
            <person name="Nierman W.C."/>
            <person name="Fraser C.M."/>
        </authorList>
    </citation>
    <scope>NUCLEOTIDE SEQUENCE</scope>
</reference>
<protein>
    <submittedName>
        <fullName evidence="2">Uncharacterized protein F21N10.3</fullName>
    </submittedName>
</protein>
<dbReference type="EMBL" id="AC027033">
    <property type="protein sequence ID" value="AAG12667.1"/>
    <property type="molecule type" value="Genomic_DNA"/>
</dbReference>
<dbReference type="Gene3D" id="3.10.20.80">
    <property type="entry name" value="Translation initiation factor 3 (IF-3), N-terminal domain"/>
    <property type="match status" value="1"/>
</dbReference>
<dbReference type="Pfam" id="PF05198">
    <property type="entry name" value="IF3_N"/>
    <property type="match status" value="1"/>
</dbReference>
<dbReference type="GO" id="GO:0003743">
    <property type="term" value="F:translation initiation factor activity"/>
    <property type="evidence" value="ECO:0007669"/>
    <property type="project" value="InterPro"/>
</dbReference>
<sequence>MSVIGFDIDPESLETATLNAEELEIDFVQCDSTKLELKGTILLSFLVQSYSSATVRLIDGQQNMLGLVSKDEAVRMADDAELDLVCVSIEMLLLVDISYSVYAMVFVRYESELE</sequence>
<reference key="1">
    <citation type="journal article" date="2000" name="Nature">
        <title>Sequence and analysis of chromosome 1 of the plant Arabidopsis thaliana.</title>
        <authorList>
            <person name="Theologis A."/>
            <person name="Ecker J.R."/>
            <person name="Palm C.J."/>
            <person name="Federspiel N.A."/>
            <person name="Kaul S."/>
            <person name="White O."/>
            <person name="Alonso J."/>
            <person name="Altafi H."/>
            <person name="Araujo R."/>
            <person name="Bowman C.L."/>
            <person name="Brooks S.Y."/>
            <person name="Buehler E."/>
            <person name="Chan A."/>
            <person name="Chao Q."/>
            <person name="Chen H."/>
            <person name="Cheuk R.F."/>
            <person name="Chin C.W."/>
            <person name="Chung M.K."/>
            <person name="Conn L."/>
            <person name="Conway A.B."/>
            <person name="Conway A.R."/>
            <person name="Creasy T.H."/>
            <person name="Dewar K."/>
            <person name="Dunn P."/>
            <person name="Etgu P."/>
            <person name="Feldblyum T.V."/>
            <person name="Feng J."/>
            <person name="Fong B."/>
            <person name="Fujii C.Y."/>
            <person name="Gill J.E."/>
            <person name="Goldsmith A.D."/>
            <person name="Haas B."/>
            <person name="Hansen N.F."/>
            <person name="Hughes B."/>
            <person name="Huizar L."/>
            <person name="Hunter J.L."/>
            <person name="Jenkins J."/>
            <person name="Johnson-Hopson C."/>
            <person name="Khan S."/>
            <person name="Khaykin E."/>
            <person name="Kim C.J."/>
            <person name="Koo H.L."/>
            <person name="Kremenetskaia I."/>
            <person name="Kurtz D.B."/>
            <person name="Kwan A."/>
            <person name="Lam B."/>
            <person name="Langin-Hooper S."/>
            <person name="Lee A."/>
            <person name="Lee J.M."/>
            <person name="Lenz C.A."/>
            <person name="Li J.H."/>
            <person name="Li Y."/>
            <person name="Lin X."/>
            <person name="Liu S.X."/>
            <person name="Liu Z.A."/>
            <person name="Luros J.S."/>
            <person name="Maiti R."/>
            <person name="Marziali A."/>
            <person name="Militscher J."/>
            <person name="Miranda M."/>
            <person name="Nguyen M."/>
            <person name="Nierman W.C."/>
            <person name="Osborne B.I."/>
            <person name="Pai G."/>
            <person name="Peterson J."/>
            <person name="Pham P.K."/>
            <person name="Rizzo M."/>
            <person name="Rooney T."/>
            <person name="Rowley D."/>
            <person name="Sakano H."/>
            <person name="Salzberg S.L."/>
            <person name="Schwartz J.R."/>
            <person name="Shinn P."/>
            <person name="Southwick A.M."/>
            <person name="Sun H."/>
            <person name="Tallon L.J."/>
            <person name="Tambunga G."/>
            <person name="Toriumi M.J."/>
            <person name="Town C.D."/>
            <person name="Utterback T."/>
            <person name="Van Aken S."/>
            <person name="Vaysberg M."/>
            <person name="Vysotskaia V.S."/>
            <person name="Walker M."/>
            <person name="Wu D."/>
            <person name="Yu G."/>
            <person name="Fraser C.M."/>
            <person name="Venter J.C."/>
            <person name="Davis R.W."/>
        </authorList>
    </citation>
    <scope>NUCLEOTIDE SEQUENCE [LARGE SCALE GENOMIC DNA]</scope>
    <source>
        <strain>cv. Columbia</strain>
    </source>
</reference>